<evidence type="ECO:0000256" key="6">
    <source>
        <dbReference type="SAM" id="MobiDB-lite"/>
    </source>
</evidence>
<dbReference type="AlphaFoldDB" id="K0SGU1"/>
<dbReference type="EMBL" id="AGNL01017085">
    <property type="protein sequence ID" value="EJK64595.1"/>
    <property type="molecule type" value="Genomic_DNA"/>
</dbReference>
<dbReference type="GO" id="GO:0005524">
    <property type="term" value="F:ATP binding"/>
    <property type="evidence" value="ECO:0007669"/>
    <property type="project" value="UniProtKB-KW"/>
</dbReference>
<reference evidence="8 9" key="1">
    <citation type="journal article" date="2012" name="Genome Biol.">
        <title>Genome and low-iron response of an oceanic diatom adapted to chronic iron limitation.</title>
        <authorList>
            <person name="Lommer M."/>
            <person name="Specht M."/>
            <person name="Roy A.S."/>
            <person name="Kraemer L."/>
            <person name="Andreson R."/>
            <person name="Gutowska M.A."/>
            <person name="Wolf J."/>
            <person name="Bergner S.V."/>
            <person name="Schilhabel M.B."/>
            <person name="Klostermeier U.C."/>
            <person name="Beiko R.G."/>
            <person name="Rosenstiel P."/>
            <person name="Hippler M."/>
            <person name="Laroche J."/>
        </authorList>
    </citation>
    <scope>NUCLEOTIDE SEQUENCE [LARGE SCALE GENOMIC DNA]</scope>
    <source>
        <strain evidence="8 9">CCMP1005</strain>
    </source>
</reference>
<gene>
    <name evidence="8" type="ORF">THAOC_14655</name>
</gene>
<feature type="region of interest" description="Disordered" evidence="6">
    <location>
        <begin position="576"/>
        <end position="692"/>
    </location>
</feature>
<comment type="caution">
    <text evidence="8">The sequence shown here is derived from an EMBL/GenBank/DDBJ whole genome shotgun (WGS) entry which is preliminary data.</text>
</comment>
<dbReference type="Proteomes" id="UP000266841">
    <property type="component" value="Unassembled WGS sequence"/>
</dbReference>
<dbReference type="Gene3D" id="3.30.1490.330">
    <property type="match status" value="1"/>
</dbReference>
<feature type="domain" description="Glutathionylspermidine synthase pre-ATP-grasp-like" evidence="7">
    <location>
        <begin position="490"/>
        <end position="542"/>
    </location>
</feature>
<evidence type="ECO:0000313" key="8">
    <source>
        <dbReference type="EMBL" id="EJK64595.1"/>
    </source>
</evidence>
<evidence type="ECO:0000256" key="4">
    <source>
        <dbReference type="ARBA" id="ARBA00022840"/>
    </source>
</evidence>
<keyword evidence="1" id="KW-0436">Ligase</keyword>
<sequence length="692" mass="75119">MLLSPPRTPALVSFARLLSTRPPPKSPTHHEPRFYLLKLGASAAGLVGAAVLLDAFVIGPAMEKRAADAEPGLKTHLERLHMTARSDWADRLAEVGFTFAILPGIFWSRNWYPAGWGKTDPYWNEDAAYKVSAQGMGMIERAAFELHSMCLEAVAEVVESNELLREFGIPDELWPAVRHSWRTRQSDLCGRLDLLWDGEGPPKLAEYNADTPTREATRKGFLSVVTAQRATEDLPFEEERATAMRVYQCAREAGVSCSFMDIEEFGLHDVRENLLRAAEPFALGPDIAIWKLYPYEWMVEETLGEALQPPYLEGRVRLLEPPWKLIMSSKAILAHLWKRHPGHPNLLPAYNSAEELEAFVASADGPDFVGGAEDVGMHWVSKPRLGREGHGIEYSNCEVKQFRTLADFTQSGIAAALSSSEVAHDPVADGSAAPKAGRDGAVTAVLRDLIGGDVVNKTAVKGLLDHAWGGTHVKGSSHLNGGALRLNVGRPVFQQYHSPARLHGRTVITSAWVVRGMPAAACFREDTAKTTNNDSCFVPHFVERHGVATITEHEAYPLTEEQAKLRAQLYGSDPALPSPKTLLDPPVPYHRGGFLRSGYSPTGGGGARSKPEPHSGGESWWRGKQPKKQQHAGPPPGSSVNGSPEATPRSAPRGKPGSVGATGKPDSGYTRAKRAIGSTGRAASRWGGGGRG</sequence>
<proteinExistence type="predicted"/>
<dbReference type="Pfam" id="PF03738">
    <property type="entry name" value="GSP_synth"/>
    <property type="match status" value="3"/>
</dbReference>
<evidence type="ECO:0000256" key="5">
    <source>
        <dbReference type="ARBA" id="ARBA00022842"/>
    </source>
</evidence>
<dbReference type="SUPFAM" id="SSF56059">
    <property type="entry name" value="Glutathione synthetase ATP-binding domain-like"/>
    <property type="match status" value="2"/>
</dbReference>
<dbReference type="OMA" id="THHEPRF"/>
<evidence type="ECO:0000313" key="9">
    <source>
        <dbReference type="Proteomes" id="UP000266841"/>
    </source>
</evidence>
<keyword evidence="2" id="KW-0479">Metal-binding</keyword>
<name>K0SGU1_THAOC</name>
<keyword evidence="9" id="KW-1185">Reference proteome</keyword>
<dbReference type="OrthoDB" id="64566at2759"/>
<protein>
    <recommendedName>
        <fullName evidence="7">Glutathionylspermidine synthase pre-ATP-grasp-like domain-containing protein</fullName>
    </recommendedName>
</protein>
<accession>K0SGU1</accession>
<dbReference type="GO" id="GO:0016874">
    <property type="term" value="F:ligase activity"/>
    <property type="evidence" value="ECO:0007669"/>
    <property type="project" value="UniProtKB-KW"/>
</dbReference>
<keyword evidence="3" id="KW-0547">Nucleotide-binding</keyword>
<evidence type="ECO:0000259" key="7">
    <source>
        <dbReference type="Pfam" id="PF03738"/>
    </source>
</evidence>
<evidence type="ECO:0000256" key="2">
    <source>
        <dbReference type="ARBA" id="ARBA00022723"/>
    </source>
</evidence>
<organism evidence="8 9">
    <name type="scientific">Thalassiosira oceanica</name>
    <name type="common">Marine diatom</name>
    <dbReference type="NCBI Taxonomy" id="159749"/>
    <lineage>
        <taxon>Eukaryota</taxon>
        <taxon>Sar</taxon>
        <taxon>Stramenopiles</taxon>
        <taxon>Ochrophyta</taxon>
        <taxon>Bacillariophyta</taxon>
        <taxon>Coscinodiscophyceae</taxon>
        <taxon>Thalassiosirophycidae</taxon>
        <taxon>Thalassiosirales</taxon>
        <taxon>Thalassiosiraceae</taxon>
        <taxon>Thalassiosira</taxon>
    </lineage>
</organism>
<keyword evidence="5" id="KW-0460">Magnesium</keyword>
<evidence type="ECO:0000256" key="3">
    <source>
        <dbReference type="ARBA" id="ARBA00022741"/>
    </source>
</evidence>
<evidence type="ECO:0000256" key="1">
    <source>
        <dbReference type="ARBA" id="ARBA00022598"/>
    </source>
</evidence>
<dbReference type="GO" id="GO:0046872">
    <property type="term" value="F:metal ion binding"/>
    <property type="evidence" value="ECO:0007669"/>
    <property type="project" value="UniProtKB-KW"/>
</dbReference>
<feature type="domain" description="Glutathionylspermidine synthase pre-ATP-grasp-like" evidence="7">
    <location>
        <begin position="88"/>
        <end position="213"/>
    </location>
</feature>
<keyword evidence="4" id="KW-0067">ATP-binding</keyword>
<feature type="domain" description="Glutathionylspermidine synthase pre-ATP-grasp-like" evidence="7">
    <location>
        <begin position="237"/>
        <end position="401"/>
    </location>
</feature>
<dbReference type="InterPro" id="IPR005494">
    <property type="entry name" value="GSPS_pre-ATP-grasp-like_dom"/>
</dbReference>